<feature type="signal peptide" evidence="2">
    <location>
        <begin position="1"/>
        <end position="22"/>
    </location>
</feature>
<organism evidence="3 4">
    <name type="scientific">Ectobacillus ponti</name>
    <dbReference type="NCBI Taxonomy" id="2961894"/>
    <lineage>
        <taxon>Bacteria</taxon>
        <taxon>Bacillati</taxon>
        <taxon>Bacillota</taxon>
        <taxon>Bacilli</taxon>
        <taxon>Bacillales</taxon>
        <taxon>Bacillaceae</taxon>
        <taxon>Ectobacillus</taxon>
    </lineage>
</organism>
<dbReference type="EMBL" id="JANCLT010000009">
    <property type="protein sequence ID" value="MCP8970084.1"/>
    <property type="molecule type" value="Genomic_DNA"/>
</dbReference>
<evidence type="ECO:0000313" key="3">
    <source>
        <dbReference type="EMBL" id="MCP8970084.1"/>
    </source>
</evidence>
<keyword evidence="4" id="KW-1185">Reference proteome</keyword>
<evidence type="ECO:0000256" key="2">
    <source>
        <dbReference type="SAM" id="SignalP"/>
    </source>
</evidence>
<reference evidence="3" key="1">
    <citation type="submission" date="2022-07" db="EMBL/GenBank/DDBJ databases">
        <authorList>
            <person name="Li W.-J."/>
            <person name="Deng Q.-Q."/>
        </authorList>
    </citation>
    <scope>NUCLEOTIDE SEQUENCE</scope>
    <source>
        <strain evidence="3">SYSU M60031</strain>
    </source>
</reference>
<dbReference type="Pfam" id="PF10096">
    <property type="entry name" value="DUF2334"/>
    <property type="match status" value="1"/>
</dbReference>
<dbReference type="GO" id="GO:0005975">
    <property type="term" value="P:carbohydrate metabolic process"/>
    <property type="evidence" value="ECO:0007669"/>
    <property type="project" value="InterPro"/>
</dbReference>
<feature type="transmembrane region" description="Helical" evidence="1">
    <location>
        <begin position="539"/>
        <end position="562"/>
    </location>
</feature>
<keyword evidence="1" id="KW-0472">Membrane</keyword>
<keyword evidence="1" id="KW-1133">Transmembrane helix</keyword>
<feature type="chain" id="PRO_5041261200" evidence="2">
    <location>
        <begin position="23"/>
        <end position="570"/>
    </location>
</feature>
<protein>
    <submittedName>
        <fullName evidence="3">DUF2334 domain-containing protein</fullName>
    </submittedName>
</protein>
<dbReference type="Proteomes" id="UP001156102">
    <property type="component" value="Unassembled WGS sequence"/>
</dbReference>
<proteinExistence type="predicted"/>
<sequence>MKKFMSALLCFLLLGQSVPLQAAAASKVLLLYSADSEEDMAQVRILDSLLGHFAGDIAVVSDEAFTPQTAAGYTHVFYAGLKRRKLPPAAAAYLNSFSGPLLAMGYNTEQLQRFSFVTIGEDINASGIFPPDAKQPLPIVHADGEASSYALFQTSAAPSASVILYANRLEDGQPVPILLQDGQSYYFASDKIDNPYGQVLGEAMFPLFKTKPASGHNAYLRLEDIRPGSDPAVLRQIADYLKDEHIPYIMSVIPVNMDTGQHMADVPELVDVLQYMQKNGGSIVLHGYSHQYRPDEKTGEGFEFWDVLRNSPIFQEADLNSKRKTRADFADEAAYKAYIQAGRTFEENYIRKRIEHGVQELTVHKLYPLAFEAPHYTMSQTGYQVASEYFSTYVGRVQISDETWTHSYVPSYETRPSFLHGMRLLPETIGFYDMAMVQEGKDPIRDMLSHAKEQAQFSDSYIAGFYHPALGVAHLRVLIKELKKVPHLHWIDLQKQPNTVKIPNLKIHTDANGIHVQDDTPLSVYKVKEMLGHAQSDTLLVILWISGTAVLLFLLNIGYLIWKRKEQLHG</sequence>
<accession>A0AA41XB42</accession>
<evidence type="ECO:0000256" key="1">
    <source>
        <dbReference type="SAM" id="Phobius"/>
    </source>
</evidence>
<name>A0AA41XB42_9BACI</name>
<dbReference type="InterPro" id="IPR018763">
    <property type="entry name" value="DUF2334"/>
</dbReference>
<dbReference type="InterPro" id="IPR011330">
    <property type="entry name" value="Glyco_hydro/deAcase_b/a-brl"/>
</dbReference>
<comment type="caution">
    <text evidence="3">The sequence shown here is derived from an EMBL/GenBank/DDBJ whole genome shotgun (WGS) entry which is preliminary data.</text>
</comment>
<dbReference type="RefSeq" id="WP_254760003.1">
    <property type="nucleotide sequence ID" value="NZ_JANCLT010000009.1"/>
</dbReference>
<evidence type="ECO:0000313" key="4">
    <source>
        <dbReference type="Proteomes" id="UP001156102"/>
    </source>
</evidence>
<dbReference type="SUPFAM" id="SSF88713">
    <property type="entry name" value="Glycoside hydrolase/deacetylase"/>
    <property type="match status" value="1"/>
</dbReference>
<gene>
    <name evidence="3" type="ORF">NK662_16290</name>
</gene>
<dbReference type="AlphaFoldDB" id="A0AA41XB42"/>
<keyword evidence="1" id="KW-0812">Transmembrane</keyword>
<keyword evidence="2" id="KW-0732">Signal</keyword>